<gene>
    <name evidence="2" type="ORF">DDR33_15065</name>
</gene>
<sequence>MKKLFIITALLFSGSSLYSQIQYGSGVRFGVKAGVNISSMNIKGGMSDIYPSPSYRLGYNISGIANIQLSKILYFQPGISLTEKGFKAERKSVKELYFGDMELSPEEQVIRIWYKRERRALCVEMPLNIILKFDTGNGKIPFGAGPYVAYGISYKDKIHQRAEYKGMVQSEEIERDLFKQGANKFDYGFNFLTGYELNNGLFLHGGYGLGLGKLNDDSEGTSAKHKLFTVSLGFLF</sequence>
<reference evidence="2 3" key="1">
    <citation type="submission" date="2018-04" db="EMBL/GenBank/DDBJ databases">
        <title>Pedobacter chongqingensis sp. nov., isolated from a rottenly hemp rope.</title>
        <authorList>
            <person name="Cai Y."/>
        </authorList>
    </citation>
    <scope>NUCLEOTIDE SEQUENCE [LARGE SCALE GENOMIC DNA]</scope>
    <source>
        <strain evidence="2 3">FJ4-8</strain>
    </source>
</reference>
<evidence type="ECO:0000313" key="3">
    <source>
        <dbReference type="Proteomes" id="UP000245647"/>
    </source>
</evidence>
<dbReference type="InterPro" id="IPR025665">
    <property type="entry name" value="Beta-barrel_OMP_2"/>
</dbReference>
<dbReference type="Pfam" id="PF13568">
    <property type="entry name" value="OMP_b-brl_2"/>
    <property type="match status" value="1"/>
</dbReference>
<protein>
    <recommendedName>
        <fullName evidence="1">Outer membrane protein beta-barrel domain-containing protein</fullName>
    </recommendedName>
</protein>
<feature type="domain" description="Outer membrane protein beta-barrel" evidence="1">
    <location>
        <begin position="25"/>
        <end position="214"/>
    </location>
</feature>
<keyword evidence="3" id="KW-1185">Reference proteome</keyword>
<proteinExistence type="predicted"/>
<evidence type="ECO:0000313" key="2">
    <source>
        <dbReference type="EMBL" id="PWG79736.1"/>
    </source>
</evidence>
<dbReference type="OrthoDB" id="947434at2"/>
<name>A0A2U2PEC6_9SPHI</name>
<comment type="caution">
    <text evidence="2">The sequence shown here is derived from an EMBL/GenBank/DDBJ whole genome shotgun (WGS) entry which is preliminary data.</text>
</comment>
<accession>A0A2U2PEC6</accession>
<dbReference type="Proteomes" id="UP000245647">
    <property type="component" value="Unassembled WGS sequence"/>
</dbReference>
<dbReference type="EMBL" id="QEAS01000012">
    <property type="protein sequence ID" value="PWG79736.1"/>
    <property type="molecule type" value="Genomic_DNA"/>
</dbReference>
<dbReference type="AlphaFoldDB" id="A0A2U2PEC6"/>
<organism evidence="2 3">
    <name type="scientific">Pararcticibacter amylolyticus</name>
    <dbReference type="NCBI Taxonomy" id="2173175"/>
    <lineage>
        <taxon>Bacteria</taxon>
        <taxon>Pseudomonadati</taxon>
        <taxon>Bacteroidota</taxon>
        <taxon>Sphingobacteriia</taxon>
        <taxon>Sphingobacteriales</taxon>
        <taxon>Sphingobacteriaceae</taxon>
        <taxon>Pararcticibacter</taxon>
    </lineage>
</organism>
<dbReference type="RefSeq" id="WP_109416635.1">
    <property type="nucleotide sequence ID" value="NZ_QEAS01000012.1"/>
</dbReference>
<evidence type="ECO:0000259" key="1">
    <source>
        <dbReference type="Pfam" id="PF13568"/>
    </source>
</evidence>